<evidence type="ECO:0000259" key="1">
    <source>
        <dbReference type="Pfam" id="PF13649"/>
    </source>
</evidence>
<dbReference type="Gene3D" id="3.40.50.150">
    <property type="entry name" value="Vaccinia Virus protein VP39"/>
    <property type="match status" value="1"/>
</dbReference>
<dbReference type="AlphaFoldDB" id="M3VBY1"/>
<dbReference type="OrthoDB" id="9805171at2"/>
<dbReference type="InterPro" id="IPR041698">
    <property type="entry name" value="Methyltransf_25"/>
</dbReference>
<feature type="domain" description="Methyltransferase" evidence="1">
    <location>
        <begin position="52"/>
        <end position="144"/>
    </location>
</feature>
<gene>
    <name evidence="2" type="ORF">GM1_026_00210</name>
</gene>
<dbReference type="Pfam" id="PF13649">
    <property type="entry name" value="Methyltransf_25"/>
    <property type="match status" value="1"/>
</dbReference>
<evidence type="ECO:0000313" key="3">
    <source>
        <dbReference type="Proteomes" id="UP000035009"/>
    </source>
</evidence>
<protein>
    <recommendedName>
        <fullName evidence="1">Methyltransferase domain-containing protein</fullName>
    </recommendedName>
</protein>
<dbReference type="EMBL" id="BAOP01000026">
    <property type="protein sequence ID" value="GAC81053.1"/>
    <property type="molecule type" value="Genomic_DNA"/>
</dbReference>
<dbReference type="Proteomes" id="UP000035009">
    <property type="component" value="Unassembled WGS sequence"/>
</dbReference>
<dbReference type="STRING" id="410332.SAMN04488550_0731"/>
<dbReference type="CDD" id="cd02440">
    <property type="entry name" value="AdoMet_MTases"/>
    <property type="match status" value="1"/>
</dbReference>
<dbReference type="eggNOG" id="COG2226">
    <property type="taxonomic scope" value="Bacteria"/>
</dbReference>
<keyword evidence="3" id="KW-1185">Reference proteome</keyword>
<reference evidence="2 3" key="1">
    <citation type="submission" date="2013-02" db="EMBL/GenBank/DDBJ databases">
        <title>Whole genome shotgun sequence of Gordonia malaquae NBRC 108250.</title>
        <authorList>
            <person name="Yoshida I."/>
            <person name="Hosoyama A."/>
            <person name="Tsuchikane K."/>
            <person name="Ando Y."/>
            <person name="Baba S."/>
            <person name="Ohji S."/>
            <person name="Hamada M."/>
            <person name="Tamura T."/>
            <person name="Yamazoe A."/>
            <person name="Yamazaki S."/>
            <person name="Fujita N."/>
        </authorList>
    </citation>
    <scope>NUCLEOTIDE SEQUENCE [LARGE SCALE GENOMIC DNA]</scope>
    <source>
        <strain evidence="2 3">NBRC 108250</strain>
    </source>
</reference>
<dbReference type="RefSeq" id="WP_008380518.1">
    <property type="nucleotide sequence ID" value="NZ_BAOP01000026.1"/>
</dbReference>
<name>M3VBY1_GORML</name>
<dbReference type="InterPro" id="IPR029063">
    <property type="entry name" value="SAM-dependent_MTases_sf"/>
</dbReference>
<dbReference type="SUPFAM" id="SSF53335">
    <property type="entry name" value="S-adenosyl-L-methionine-dependent methyltransferases"/>
    <property type="match status" value="1"/>
</dbReference>
<comment type="caution">
    <text evidence="2">The sequence shown here is derived from an EMBL/GenBank/DDBJ whole genome shotgun (WGS) entry which is preliminary data.</text>
</comment>
<organism evidence="2 3">
    <name type="scientific">Gordonia malaquae NBRC 108250</name>
    <dbReference type="NCBI Taxonomy" id="1223542"/>
    <lineage>
        <taxon>Bacteria</taxon>
        <taxon>Bacillati</taxon>
        <taxon>Actinomycetota</taxon>
        <taxon>Actinomycetes</taxon>
        <taxon>Mycobacteriales</taxon>
        <taxon>Gordoniaceae</taxon>
        <taxon>Gordonia</taxon>
    </lineage>
</organism>
<sequence length="264" mass="28887">MSSSELPLAARKDDDMPGHWLLARMGKRVLRPGGQELTERLLDDARVTDADVVELAPGLGKTAVDILHRKPASYIGIEADRQAVDLTADAIGTSGTVRLAEANQTGLDAQSADVMVGEAMLTMQGDRGKNEIVAEAFRVLRPGGRYAIHELALHPDTLDDAEKTEIRRALAKSIKVNARPLTEAEWRALLEEAGFVIEEVGFAPMALLQPRRMIADEGMAQTLRIVWNIAGNSAARGRILAMRKVFRKYRKEMAAIEMIAVKPS</sequence>
<accession>M3VBY1</accession>
<proteinExistence type="predicted"/>
<evidence type="ECO:0000313" key="2">
    <source>
        <dbReference type="EMBL" id="GAC81053.1"/>
    </source>
</evidence>